<dbReference type="OrthoDB" id="9768177at2"/>
<evidence type="ECO:0000313" key="2">
    <source>
        <dbReference type="EMBL" id="PZF74692.1"/>
    </source>
</evidence>
<accession>A0A2W2AMD3</accession>
<keyword evidence="1" id="KW-0732">Signal</keyword>
<dbReference type="AlphaFoldDB" id="A0A2W2AMD3"/>
<gene>
    <name evidence="2" type="ORF">DN068_00395</name>
</gene>
<proteinExistence type="predicted"/>
<dbReference type="EMBL" id="QKTW01000002">
    <property type="protein sequence ID" value="PZF74692.1"/>
    <property type="molecule type" value="Genomic_DNA"/>
</dbReference>
<evidence type="ECO:0000313" key="3">
    <source>
        <dbReference type="Proteomes" id="UP000248745"/>
    </source>
</evidence>
<feature type="chain" id="PRO_5016118841" evidence="1">
    <location>
        <begin position="21"/>
        <end position="232"/>
    </location>
</feature>
<comment type="caution">
    <text evidence="2">The sequence shown here is derived from an EMBL/GenBank/DDBJ whole genome shotgun (WGS) entry which is preliminary data.</text>
</comment>
<keyword evidence="3" id="KW-1185">Reference proteome</keyword>
<evidence type="ECO:0000256" key="1">
    <source>
        <dbReference type="SAM" id="SignalP"/>
    </source>
</evidence>
<dbReference type="Proteomes" id="UP000248745">
    <property type="component" value="Unassembled WGS sequence"/>
</dbReference>
<name>A0A2W2AMD3_9BACT</name>
<sequence>MIRYCFLIVTLLLFPAPTFAQDKIFTRKHAKNEVPPKALLVIIPSETNRKKALIAAHDQKRLSLLQDAVTKVQHKIVVDFTDNFHFCPVYFFVDTNQSKIEALQFEGVLLDSSFKPVSNSVLHAGDTGFFVGCYGIMTNTPDTTTIYSNTEQYKQHQDVATQTPSFYVMNHEFEVLRSGYPFKAYGSTENPGYKMKKPKNAYYYSSPYFDISYEASAWKYSATLTQFFDTKR</sequence>
<feature type="signal peptide" evidence="1">
    <location>
        <begin position="1"/>
        <end position="20"/>
    </location>
</feature>
<reference evidence="2 3" key="1">
    <citation type="submission" date="2018-06" db="EMBL/GenBank/DDBJ databases">
        <title>Mucibacter soli gen. nov., sp. nov., a new member of the family Chitinophagaceae producing mucin.</title>
        <authorList>
            <person name="Kim M.-K."/>
            <person name="Park S."/>
            <person name="Kim T.-S."/>
            <person name="Joung Y."/>
            <person name="Han J.-H."/>
            <person name="Kim S.B."/>
        </authorList>
    </citation>
    <scope>NUCLEOTIDE SEQUENCE [LARGE SCALE GENOMIC DNA]</scope>
    <source>
        <strain evidence="2 3">R1-15</strain>
    </source>
</reference>
<protein>
    <submittedName>
        <fullName evidence="2">Uncharacterized protein</fullName>
    </submittedName>
</protein>
<organism evidence="2 3">
    <name type="scientific">Taibaiella soli</name>
    <dbReference type="NCBI Taxonomy" id="1649169"/>
    <lineage>
        <taxon>Bacteria</taxon>
        <taxon>Pseudomonadati</taxon>
        <taxon>Bacteroidota</taxon>
        <taxon>Chitinophagia</taxon>
        <taxon>Chitinophagales</taxon>
        <taxon>Chitinophagaceae</taxon>
        <taxon>Taibaiella</taxon>
    </lineage>
</organism>
<dbReference type="RefSeq" id="WP_110996898.1">
    <property type="nucleotide sequence ID" value="NZ_QKTW01000002.1"/>
</dbReference>